<name>A0ABX0GRP9_9ACTN</name>
<proteinExistence type="predicted"/>
<protein>
    <submittedName>
        <fullName evidence="3">Uncharacterized protein</fullName>
    </submittedName>
</protein>
<organism evidence="3 4">
    <name type="scientific">Motilibacter deserti</name>
    <dbReference type="NCBI Taxonomy" id="2714956"/>
    <lineage>
        <taxon>Bacteria</taxon>
        <taxon>Bacillati</taxon>
        <taxon>Actinomycetota</taxon>
        <taxon>Actinomycetes</taxon>
        <taxon>Motilibacterales</taxon>
        <taxon>Motilibacteraceae</taxon>
        <taxon>Motilibacter</taxon>
    </lineage>
</organism>
<evidence type="ECO:0000313" key="4">
    <source>
        <dbReference type="Proteomes" id="UP000800981"/>
    </source>
</evidence>
<comment type="caution">
    <text evidence="3">The sequence shown here is derived from an EMBL/GenBank/DDBJ whole genome shotgun (WGS) entry which is preliminary data.</text>
</comment>
<feature type="region of interest" description="Disordered" evidence="1">
    <location>
        <begin position="51"/>
        <end position="86"/>
    </location>
</feature>
<dbReference type="EMBL" id="JAANNP010000002">
    <property type="protein sequence ID" value="NHC13534.1"/>
    <property type="molecule type" value="Genomic_DNA"/>
</dbReference>
<evidence type="ECO:0000256" key="2">
    <source>
        <dbReference type="SAM" id="Phobius"/>
    </source>
</evidence>
<keyword evidence="2" id="KW-0472">Membrane</keyword>
<feature type="transmembrane region" description="Helical" evidence="2">
    <location>
        <begin position="6"/>
        <end position="24"/>
    </location>
</feature>
<gene>
    <name evidence="3" type="ORF">G9H71_07040</name>
</gene>
<dbReference type="Proteomes" id="UP000800981">
    <property type="component" value="Unassembled WGS sequence"/>
</dbReference>
<keyword evidence="2" id="KW-0812">Transmembrane</keyword>
<accession>A0ABX0GRP9</accession>
<reference evidence="3 4" key="1">
    <citation type="submission" date="2020-03" db="EMBL/GenBank/DDBJ databases">
        <title>Two novel Motilibacter sp.</title>
        <authorList>
            <person name="Liu S."/>
        </authorList>
    </citation>
    <scope>NUCLEOTIDE SEQUENCE [LARGE SCALE GENOMIC DNA]</scope>
    <source>
        <strain evidence="3 4">E257</strain>
    </source>
</reference>
<sequence>MFAFVLTMAVSVVLGVAVIGFVAYPHRGRRVPGPEPVSDALAKVGSRLADVLDPEEEQPPGRDGLVGASHATGTAPGTASPGGRAS</sequence>
<feature type="compositionally biased region" description="Low complexity" evidence="1">
    <location>
        <begin position="67"/>
        <end position="86"/>
    </location>
</feature>
<keyword evidence="2" id="KW-1133">Transmembrane helix</keyword>
<dbReference type="RefSeq" id="WP_166280056.1">
    <property type="nucleotide sequence ID" value="NZ_JAANNP010000002.1"/>
</dbReference>
<evidence type="ECO:0000313" key="3">
    <source>
        <dbReference type="EMBL" id="NHC13534.1"/>
    </source>
</evidence>
<evidence type="ECO:0000256" key="1">
    <source>
        <dbReference type="SAM" id="MobiDB-lite"/>
    </source>
</evidence>
<keyword evidence="4" id="KW-1185">Reference proteome</keyword>